<dbReference type="Proteomes" id="UP000887578">
    <property type="component" value="Unplaced"/>
</dbReference>
<proteinExistence type="predicted"/>
<evidence type="ECO:0000313" key="1">
    <source>
        <dbReference type="Proteomes" id="UP000887578"/>
    </source>
</evidence>
<dbReference type="WBParaSite" id="PDA_v2.g6874.t1">
    <property type="protein sequence ID" value="PDA_v2.g6874.t1"/>
    <property type="gene ID" value="PDA_v2.g6874"/>
</dbReference>
<accession>A0A914QTK1</accession>
<organism evidence="1 2">
    <name type="scientific">Panagrolaimus davidi</name>
    <dbReference type="NCBI Taxonomy" id="227884"/>
    <lineage>
        <taxon>Eukaryota</taxon>
        <taxon>Metazoa</taxon>
        <taxon>Ecdysozoa</taxon>
        <taxon>Nematoda</taxon>
        <taxon>Chromadorea</taxon>
        <taxon>Rhabditida</taxon>
        <taxon>Tylenchina</taxon>
        <taxon>Panagrolaimomorpha</taxon>
        <taxon>Panagrolaimoidea</taxon>
        <taxon>Panagrolaimidae</taxon>
        <taxon>Panagrolaimus</taxon>
    </lineage>
</organism>
<reference evidence="2" key="1">
    <citation type="submission" date="2022-11" db="UniProtKB">
        <authorList>
            <consortium name="WormBaseParasite"/>
        </authorList>
    </citation>
    <scope>IDENTIFICATION</scope>
</reference>
<name>A0A914QTK1_9BILA</name>
<keyword evidence="1" id="KW-1185">Reference proteome</keyword>
<evidence type="ECO:0000313" key="2">
    <source>
        <dbReference type="WBParaSite" id="PDA_v2.g6874.t1"/>
    </source>
</evidence>
<sequence length="499" mass="59178">MAFNDVKDARDYARKFGFIHHPSKCYHLLNSTAEPPLQTIEQGMLASKAELNEYESYWKFPNIHMDRCYLLYEKFKSSPVDKVKYNEYVDKMKELLQLIKSSEDNIVEWFKWITVAENEKFIRLNVEYRLSKDMSNKQLWKLYIQFLKGNDRKEMLQIYSKYCRFFDDDERMLLEYWNATGKNDGPAYVKFDKLFHFEEPYYDGCFSTDFEKKCLIQPQIKCETFFTPENATSQSWSFRYPIIKYIIENANGNILSKLQQSCKYFFIKRSILPCYRIVLGGRRLNLNNGEDCKYEENSVHYPSAINPASNNKNMLISTSLYASSDDERLLSKFINERFYKCDAKHIEIRNQTLRGWEFEFLVGHGNVETCCVKDVMIFKQPGIMKVDDILAKMPKLQYFSSDTMPLTNEVIEKLSELSFQNKILCCNFSNVDQINFTPEAFCAFVVKNASPFSTFGINFRSTVDEWDVAHFRFNFYQVFRYKWNLGQEKPKIIISRDRP</sequence>
<protein>
    <submittedName>
        <fullName evidence="2">DUF38 domain-containing protein</fullName>
    </submittedName>
</protein>
<dbReference type="AlphaFoldDB" id="A0A914QTK1"/>